<evidence type="ECO:0000313" key="10">
    <source>
        <dbReference type="EMBL" id="BAM06193.1"/>
    </source>
</evidence>
<dbReference type="GO" id="GO:0006777">
    <property type="term" value="P:Mo-molybdopterin cofactor biosynthetic process"/>
    <property type="evidence" value="ECO:0007669"/>
    <property type="project" value="UniProtKB-KW"/>
</dbReference>
<sequence>MHPSHLSDEHLLALVEMVDTAVPIYKLRLTGGDPLVRPALHEFVGKVRKLLPKAEIALTTNGLLLSRQVKALKESGLDTMNISLDTTEFGVFEEIARVNAFDDVLEGILAAKKSGFRSLKLNTVLLRHFNGQSLHELVDFATDMRCELRFIELMPIGVASEYFKSEFLSADEALAFLRPYFGDPIPLGLKGTASRYLFQFRGKKTVVGFITTISEPFCGECDRLRIDSRGWLFPCLHDYDGLDLLSLWRTGEREQAVRLIRAAHTEKKTPIREWTSQQMVRIGG</sequence>
<reference evidence="10 11" key="1">
    <citation type="journal article" date="2012" name="J. Bacteriol.">
        <title>Complete Genome Sequence of Leptospirillum ferrooxidans Strain C2-3, Isolated from a Fresh Volcanic Ash Deposit on the Island of Miyake, Japan.</title>
        <authorList>
            <person name="Fujimura R."/>
            <person name="Sato Y."/>
            <person name="Nishizawa T."/>
            <person name="Oshima K."/>
            <person name="Kim S.-W."/>
            <person name="Hattori M."/>
            <person name="Kamijo T."/>
            <person name="Ohta H."/>
        </authorList>
    </citation>
    <scope>NUCLEOTIDE SEQUENCE [LARGE SCALE GENOMIC DNA]</scope>
    <source>
        <strain evidence="10 11">C2-3</strain>
    </source>
</reference>
<evidence type="ECO:0000256" key="1">
    <source>
        <dbReference type="ARBA" id="ARBA00001966"/>
    </source>
</evidence>
<dbReference type="SUPFAM" id="SSF102114">
    <property type="entry name" value="Radical SAM enzymes"/>
    <property type="match status" value="1"/>
</dbReference>
<dbReference type="GO" id="GO:0016787">
    <property type="term" value="F:hydrolase activity"/>
    <property type="evidence" value="ECO:0007669"/>
    <property type="project" value="UniProtKB-KW"/>
</dbReference>
<evidence type="ECO:0000259" key="9">
    <source>
        <dbReference type="PROSITE" id="PS51918"/>
    </source>
</evidence>
<evidence type="ECO:0000256" key="5">
    <source>
        <dbReference type="ARBA" id="ARBA00023004"/>
    </source>
</evidence>
<dbReference type="GO" id="GO:0046872">
    <property type="term" value="F:metal ion binding"/>
    <property type="evidence" value="ECO:0007669"/>
    <property type="project" value="UniProtKB-KW"/>
</dbReference>
<dbReference type="InterPro" id="IPR010505">
    <property type="entry name" value="MoaA_twitch"/>
</dbReference>
<dbReference type="PANTHER" id="PTHR22960">
    <property type="entry name" value="MOLYBDOPTERIN COFACTOR SYNTHESIS PROTEIN A"/>
    <property type="match status" value="1"/>
</dbReference>
<name>I0ILP4_LEPFC</name>
<keyword evidence="8" id="KW-0501">Molybdenum cofactor biosynthesis</keyword>
<dbReference type="InterPro" id="IPR050105">
    <property type="entry name" value="MoCo_biosynth_MoaA/MoaC"/>
</dbReference>
<evidence type="ECO:0000256" key="8">
    <source>
        <dbReference type="ARBA" id="ARBA00023150"/>
    </source>
</evidence>
<organism evidence="10 11">
    <name type="scientific">Leptospirillum ferrooxidans (strain C2-3)</name>
    <dbReference type="NCBI Taxonomy" id="1162668"/>
    <lineage>
        <taxon>Bacteria</taxon>
        <taxon>Pseudomonadati</taxon>
        <taxon>Nitrospirota</taxon>
        <taxon>Nitrospiria</taxon>
        <taxon>Nitrospirales</taxon>
        <taxon>Nitrospiraceae</taxon>
        <taxon>Leptospirillum</taxon>
    </lineage>
</organism>
<dbReference type="PROSITE" id="PS51918">
    <property type="entry name" value="RADICAL_SAM"/>
    <property type="match status" value="1"/>
</dbReference>
<keyword evidence="2" id="KW-0949">S-adenosyl-L-methionine</keyword>
<evidence type="ECO:0000256" key="6">
    <source>
        <dbReference type="ARBA" id="ARBA00023014"/>
    </source>
</evidence>
<dbReference type="InterPro" id="IPR058240">
    <property type="entry name" value="rSAM_sf"/>
</dbReference>
<gene>
    <name evidence="10" type="primary">moaA</name>
    <name evidence="10" type="ordered locus">LFE_0475</name>
</gene>
<dbReference type="InterPro" id="IPR013785">
    <property type="entry name" value="Aldolase_TIM"/>
</dbReference>
<dbReference type="GO" id="GO:0061798">
    <property type="term" value="F:GTP 3',8'-cyclase activity"/>
    <property type="evidence" value="ECO:0007669"/>
    <property type="project" value="TreeGrafter"/>
</dbReference>
<reference evidence="11" key="2">
    <citation type="submission" date="2012-03" db="EMBL/GenBank/DDBJ databases">
        <title>The complete genome sequence of the pioneer microbe on fresh volcanic deposit, Leptospirillum ferrooxidans strain C2-3.</title>
        <authorList>
            <person name="Fujimura R."/>
            <person name="Sato Y."/>
            <person name="Nishizawa T."/>
            <person name="Nanba K."/>
            <person name="Oshima K."/>
            <person name="Hattori M."/>
            <person name="Kamijo T."/>
            <person name="Ohta H."/>
        </authorList>
    </citation>
    <scope>NUCLEOTIDE SEQUENCE [LARGE SCALE GENOMIC DNA]</scope>
    <source>
        <strain evidence="11">C2-3</strain>
    </source>
</reference>
<dbReference type="Pfam" id="PF04055">
    <property type="entry name" value="Radical_SAM"/>
    <property type="match status" value="1"/>
</dbReference>
<dbReference type="GO" id="GO:0005525">
    <property type="term" value="F:GTP binding"/>
    <property type="evidence" value="ECO:0007669"/>
    <property type="project" value="UniProtKB-KW"/>
</dbReference>
<dbReference type="Pfam" id="PF06463">
    <property type="entry name" value="Mob_synth_C"/>
    <property type="match status" value="1"/>
</dbReference>
<protein>
    <submittedName>
        <fullName evidence="10">Putative GTP cyclohydrolase subunit</fullName>
    </submittedName>
</protein>
<accession>I0ILP4</accession>
<dbReference type="PATRIC" id="fig|1162668.3.peg.557"/>
<evidence type="ECO:0000256" key="7">
    <source>
        <dbReference type="ARBA" id="ARBA00023134"/>
    </source>
</evidence>
<dbReference type="Gene3D" id="3.20.20.70">
    <property type="entry name" value="Aldolase class I"/>
    <property type="match status" value="1"/>
</dbReference>
<dbReference type="CDD" id="cd01335">
    <property type="entry name" value="Radical_SAM"/>
    <property type="match status" value="1"/>
</dbReference>
<keyword evidence="7" id="KW-0342">GTP-binding</keyword>
<dbReference type="KEGG" id="lfc:LFE_0475"/>
<feature type="domain" description="Radical SAM core" evidence="9">
    <location>
        <begin position="1"/>
        <end position="201"/>
    </location>
</feature>
<dbReference type="STRING" id="1162668.LFE_0475"/>
<keyword evidence="3" id="KW-0479">Metal-binding</keyword>
<dbReference type="GO" id="GO:0061799">
    <property type="term" value="F:cyclic pyranopterin monophosphate synthase activity"/>
    <property type="evidence" value="ECO:0007669"/>
    <property type="project" value="TreeGrafter"/>
</dbReference>
<keyword evidence="10" id="KW-0378">Hydrolase</keyword>
<evidence type="ECO:0000256" key="2">
    <source>
        <dbReference type="ARBA" id="ARBA00022691"/>
    </source>
</evidence>
<dbReference type="PANTHER" id="PTHR22960:SF0">
    <property type="entry name" value="MOLYBDENUM COFACTOR BIOSYNTHESIS PROTEIN 1"/>
    <property type="match status" value="1"/>
</dbReference>
<proteinExistence type="predicted"/>
<evidence type="ECO:0000313" key="11">
    <source>
        <dbReference type="Proteomes" id="UP000007382"/>
    </source>
</evidence>
<evidence type="ECO:0000256" key="3">
    <source>
        <dbReference type="ARBA" id="ARBA00022723"/>
    </source>
</evidence>
<comment type="cofactor">
    <cofactor evidence="1">
        <name>[4Fe-4S] cluster</name>
        <dbReference type="ChEBI" id="CHEBI:49883"/>
    </cofactor>
</comment>
<dbReference type="EMBL" id="AP012342">
    <property type="protein sequence ID" value="BAM06193.1"/>
    <property type="molecule type" value="Genomic_DNA"/>
</dbReference>
<keyword evidence="4" id="KW-0547">Nucleotide-binding</keyword>
<dbReference type="Proteomes" id="UP000007382">
    <property type="component" value="Chromosome"/>
</dbReference>
<dbReference type="InterPro" id="IPR007197">
    <property type="entry name" value="rSAM"/>
</dbReference>
<evidence type="ECO:0000256" key="4">
    <source>
        <dbReference type="ARBA" id="ARBA00022741"/>
    </source>
</evidence>
<dbReference type="GO" id="GO:0051539">
    <property type="term" value="F:4 iron, 4 sulfur cluster binding"/>
    <property type="evidence" value="ECO:0007669"/>
    <property type="project" value="UniProtKB-KW"/>
</dbReference>
<keyword evidence="6" id="KW-0411">Iron-sulfur</keyword>
<dbReference type="HOGENOM" id="CLU_009273_0_1_0"/>
<keyword evidence="5" id="KW-0408">Iron</keyword>
<keyword evidence="11" id="KW-1185">Reference proteome</keyword>
<dbReference type="AlphaFoldDB" id="I0ILP4"/>
<dbReference type="eggNOG" id="COG2896">
    <property type="taxonomic scope" value="Bacteria"/>
</dbReference>